<feature type="region of interest" description="Disordered" evidence="2">
    <location>
        <begin position="116"/>
        <end position="139"/>
    </location>
</feature>
<evidence type="ECO:0000313" key="3">
    <source>
        <dbReference type="EMBL" id="KAH9831997.1"/>
    </source>
</evidence>
<keyword evidence="1" id="KW-0175">Coiled coil</keyword>
<evidence type="ECO:0000313" key="4">
    <source>
        <dbReference type="Proteomes" id="UP000814176"/>
    </source>
</evidence>
<sequence>MTLPTPVISIRIYYRPGGSKAVYMQSRAKDMCQYYYRFLKQDLRFLGFPDPQETALSSSLQGKVECGWYADPEDEDKDAIVETIREQVEFLHRPDAAQMLELLEIAVIGLVPSRPSAVQPPVTKATEPTPQSTTPAQNTPLAVHRDNAVQVKVEPQEDSRAAVASYPPQGPIVAQTDVTERKLRELQELLRQHEACETKHKRENADLRDRYCRLYDEERRVTEGNRRFRAAIAQDRSIGMAGYRPDVSQSARW</sequence>
<keyword evidence="4" id="KW-1185">Reference proteome</keyword>
<organism evidence="3 4">
    <name type="scientific">Rhodofomes roseus</name>
    <dbReference type="NCBI Taxonomy" id="34475"/>
    <lineage>
        <taxon>Eukaryota</taxon>
        <taxon>Fungi</taxon>
        <taxon>Dikarya</taxon>
        <taxon>Basidiomycota</taxon>
        <taxon>Agaricomycotina</taxon>
        <taxon>Agaricomycetes</taxon>
        <taxon>Polyporales</taxon>
        <taxon>Rhodofomes</taxon>
    </lineage>
</organism>
<dbReference type="RefSeq" id="XP_047775043.1">
    <property type="nucleotide sequence ID" value="XM_047917459.1"/>
</dbReference>
<proteinExistence type="predicted"/>
<evidence type="ECO:0000256" key="2">
    <source>
        <dbReference type="SAM" id="MobiDB-lite"/>
    </source>
</evidence>
<dbReference type="GeneID" id="71998191"/>
<dbReference type="Proteomes" id="UP000814176">
    <property type="component" value="Unassembled WGS sequence"/>
</dbReference>
<evidence type="ECO:0000256" key="1">
    <source>
        <dbReference type="SAM" id="Coils"/>
    </source>
</evidence>
<gene>
    <name evidence="3" type="ORF">C8Q71DRAFT_276266</name>
</gene>
<protein>
    <submittedName>
        <fullName evidence="3">Uncharacterized protein</fullName>
    </submittedName>
</protein>
<feature type="coiled-coil region" evidence="1">
    <location>
        <begin position="179"/>
        <end position="206"/>
    </location>
</feature>
<dbReference type="EMBL" id="JADCUA010000023">
    <property type="protein sequence ID" value="KAH9831997.1"/>
    <property type="molecule type" value="Genomic_DNA"/>
</dbReference>
<reference evidence="3 4" key="1">
    <citation type="journal article" date="2021" name="Environ. Microbiol.">
        <title>Gene family expansions and transcriptome signatures uncover fungal adaptations to wood decay.</title>
        <authorList>
            <person name="Hage H."/>
            <person name="Miyauchi S."/>
            <person name="Viragh M."/>
            <person name="Drula E."/>
            <person name="Min B."/>
            <person name="Chaduli D."/>
            <person name="Navarro D."/>
            <person name="Favel A."/>
            <person name="Norest M."/>
            <person name="Lesage-Meessen L."/>
            <person name="Balint B."/>
            <person name="Merenyi Z."/>
            <person name="de Eugenio L."/>
            <person name="Morin E."/>
            <person name="Martinez A.T."/>
            <person name="Baldrian P."/>
            <person name="Stursova M."/>
            <person name="Martinez M.J."/>
            <person name="Novotny C."/>
            <person name="Magnuson J.K."/>
            <person name="Spatafora J.W."/>
            <person name="Maurice S."/>
            <person name="Pangilinan J."/>
            <person name="Andreopoulos W."/>
            <person name="LaButti K."/>
            <person name="Hundley H."/>
            <person name="Na H."/>
            <person name="Kuo A."/>
            <person name="Barry K."/>
            <person name="Lipzen A."/>
            <person name="Henrissat B."/>
            <person name="Riley R."/>
            <person name="Ahrendt S."/>
            <person name="Nagy L.G."/>
            <person name="Grigoriev I.V."/>
            <person name="Martin F."/>
            <person name="Rosso M.N."/>
        </authorList>
    </citation>
    <scope>NUCLEOTIDE SEQUENCE [LARGE SCALE GENOMIC DNA]</scope>
    <source>
        <strain evidence="3 4">CIRM-BRFM 1785</strain>
    </source>
</reference>
<name>A0ABQ8K4Z8_9APHY</name>
<accession>A0ABQ8K4Z8</accession>
<feature type="compositionally biased region" description="Polar residues" evidence="2">
    <location>
        <begin position="126"/>
        <end position="139"/>
    </location>
</feature>
<comment type="caution">
    <text evidence="3">The sequence shown here is derived from an EMBL/GenBank/DDBJ whole genome shotgun (WGS) entry which is preliminary data.</text>
</comment>